<protein>
    <submittedName>
        <fullName evidence="2">Uncharacterized protein</fullName>
    </submittedName>
</protein>
<dbReference type="EMBL" id="CADCWG010000018">
    <property type="protein sequence ID" value="CAA9535932.1"/>
    <property type="molecule type" value="Genomic_DNA"/>
</dbReference>
<accession>A0A6J4U1P5</accession>
<proteinExistence type="predicted"/>
<name>A0A6J4U1P5_9BACT</name>
<feature type="compositionally biased region" description="Basic residues" evidence="1">
    <location>
        <begin position="1"/>
        <end position="14"/>
    </location>
</feature>
<reference evidence="2" key="1">
    <citation type="submission" date="2020-02" db="EMBL/GenBank/DDBJ databases">
        <authorList>
            <person name="Meier V. D."/>
        </authorList>
    </citation>
    <scope>NUCLEOTIDE SEQUENCE</scope>
    <source>
        <strain evidence="2">AVDCRST_MAG49</strain>
    </source>
</reference>
<feature type="region of interest" description="Disordered" evidence="1">
    <location>
        <begin position="1"/>
        <end position="60"/>
    </location>
</feature>
<sequence>MRGRRPGRHRRPRPRGWVAGVTTVPRGEVTLPGPATRRRTRRRLGPGTGNGPGPGAGNPA</sequence>
<gene>
    <name evidence="2" type="ORF">AVDCRST_MAG49-219</name>
</gene>
<dbReference type="AlphaFoldDB" id="A0A6J4U1P5"/>
<evidence type="ECO:0000256" key="1">
    <source>
        <dbReference type="SAM" id="MobiDB-lite"/>
    </source>
</evidence>
<evidence type="ECO:0000313" key="2">
    <source>
        <dbReference type="EMBL" id="CAA9535932.1"/>
    </source>
</evidence>
<organism evidence="2">
    <name type="scientific">uncultured Thermomicrobiales bacterium</name>
    <dbReference type="NCBI Taxonomy" id="1645740"/>
    <lineage>
        <taxon>Bacteria</taxon>
        <taxon>Pseudomonadati</taxon>
        <taxon>Thermomicrobiota</taxon>
        <taxon>Thermomicrobia</taxon>
        <taxon>Thermomicrobiales</taxon>
        <taxon>environmental samples</taxon>
    </lineage>
</organism>
<feature type="compositionally biased region" description="Gly residues" evidence="1">
    <location>
        <begin position="46"/>
        <end position="60"/>
    </location>
</feature>